<evidence type="ECO:0000313" key="3">
    <source>
        <dbReference type="Proteomes" id="UP000592294"/>
    </source>
</evidence>
<dbReference type="Proteomes" id="UP000592294">
    <property type="component" value="Unassembled WGS sequence"/>
</dbReference>
<dbReference type="PANTHER" id="PTHR37292:SF2">
    <property type="entry name" value="DUF262 DOMAIN-CONTAINING PROTEIN"/>
    <property type="match status" value="1"/>
</dbReference>
<name>A0A850RE66_9GAMM</name>
<protein>
    <submittedName>
        <fullName evidence="2">DUF262 domain-containing protein</fullName>
    </submittedName>
</protein>
<organism evidence="2 3">
    <name type="scientific">Allochromatium humboldtianum</name>
    <dbReference type="NCBI Taxonomy" id="504901"/>
    <lineage>
        <taxon>Bacteria</taxon>
        <taxon>Pseudomonadati</taxon>
        <taxon>Pseudomonadota</taxon>
        <taxon>Gammaproteobacteria</taxon>
        <taxon>Chromatiales</taxon>
        <taxon>Chromatiaceae</taxon>
        <taxon>Allochromatium</taxon>
    </lineage>
</organism>
<sequence>MAALTNVDISLKELIDEIEKGNFLIPKFQRDFVWRTPDIESLGDSIVRGYPISSMLTMPANGTLKLTASPLKTHGAIDSGGQPNYVLDGQQRITSLAKLFLGYDEKKDYYFDMLSILDDMFPEDAIRNMPPIYERLKKGRNDRRNGYSSITSDLCRSFDKKSGGEGDFRQNYRFIHGRLIIQNRFGSAVTRFLRAFEGMPDELLDKYTDYLNAVFGAMGSYGIPLTKINAESDLSLVIRVFEKVNTSGKKLTLFDLVNAKSFESANPSYQIGLADFISESLRVAAENRNYRSSAINLFFGGNGKTYSDLAPFIRCASIADHLSKDLFPSITNKEMLDKNADHWFGAWQEYSDTILKFISRLDQERFLTLINGTFLEYATAIVMVNSKLLDEPVFIKEIKRYALDLILSGQTFNKSNLDVVMELHKLGKHLVNAHEFEKNRYPFSHYSTTISPDRMEQWGVGRQQFKAIMYILYSEKAGGKFTIDLEGNSIKESNIELMDQHHLYPKAKIKREEEKIFNSVANIVMLNRACNQREIKDKHPYLYLRELKSIHGSHAEYIFSQNVLPESMWKNEAADPRQVLKDRLKNIADIVNDYFSIANAKASFIEKQMNMQAKQQILI</sequence>
<dbReference type="PANTHER" id="PTHR37292">
    <property type="entry name" value="VNG6097C"/>
    <property type="match status" value="1"/>
</dbReference>
<dbReference type="InterPro" id="IPR004919">
    <property type="entry name" value="GmrSD_N"/>
</dbReference>
<keyword evidence="3" id="KW-1185">Reference proteome</keyword>
<evidence type="ECO:0000259" key="1">
    <source>
        <dbReference type="Pfam" id="PF03235"/>
    </source>
</evidence>
<dbReference type="EMBL" id="JABZEO010000031">
    <property type="protein sequence ID" value="NVZ11648.1"/>
    <property type="molecule type" value="Genomic_DNA"/>
</dbReference>
<comment type="caution">
    <text evidence="2">The sequence shown here is derived from an EMBL/GenBank/DDBJ whole genome shotgun (WGS) entry which is preliminary data.</text>
</comment>
<accession>A0A850RE66</accession>
<dbReference type="Pfam" id="PF03235">
    <property type="entry name" value="GmrSD_N"/>
    <property type="match status" value="1"/>
</dbReference>
<reference evidence="2 3" key="1">
    <citation type="submission" date="2020-06" db="EMBL/GenBank/DDBJ databases">
        <title>Whole-genome sequence of Allochromatium humboldtianum DSM 21881, type strain.</title>
        <authorList>
            <person name="Kyndt J.A."/>
            <person name="Meyer T.E."/>
        </authorList>
    </citation>
    <scope>NUCLEOTIDE SEQUENCE [LARGE SCALE GENOMIC DNA]</scope>
    <source>
        <strain evidence="2 3">DSM 21881</strain>
    </source>
</reference>
<dbReference type="AlphaFoldDB" id="A0A850RE66"/>
<evidence type="ECO:0000313" key="2">
    <source>
        <dbReference type="EMBL" id="NVZ11648.1"/>
    </source>
</evidence>
<dbReference type="RefSeq" id="WP_176978339.1">
    <property type="nucleotide sequence ID" value="NZ_JABZEO010000031.1"/>
</dbReference>
<proteinExistence type="predicted"/>
<feature type="domain" description="GmrSD restriction endonucleases N-terminal" evidence="1">
    <location>
        <begin position="11"/>
        <end position="260"/>
    </location>
</feature>
<gene>
    <name evidence="2" type="ORF">HW932_20595</name>
</gene>